<dbReference type="RefSeq" id="XP_045951594.1">
    <property type="nucleotide sequence ID" value="XM_046108469.1"/>
</dbReference>
<evidence type="ECO:0000313" key="9">
    <source>
        <dbReference type="EMBL" id="KAH6645080.1"/>
    </source>
</evidence>
<name>A0A9P8UBL3_9PEZI</name>
<dbReference type="AlphaFoldDB" id="A0A9P8UBL3"/>
<evidence type="ECO:0000256" key="2">
    <source>
        <dbReference type="ARBA" id="ARBA00007992"/>
    </source>
</evidence>
<dbReference type="Gene3D" id="3.30.9.30">
    <property type="match status" value="1"/>
</dbReference>
<dbReference type="OrthoDB" id="420606at2759"/>
<dbReference type="InterPro" id="IPR050493">
    <property type="entry name" value="FAD-dep_Monooxygenase_BioMet"/>
</dbReference>
<dbReference type="PANTHER" id="PTHR13789">
    <property type="entry name" value="MONOOXYGENASE"/>
    <property type="match status" value="1"/>
</dbReference>
<accession>A0A9P8UBL3</accession>
<keyword evidence="7" id="KW-1133">Transmembrane helix</keyword>
<keyword evidence="5" id="KW-0560">Oxidoreductase</keyword>
<dbReference type="Gene3D" id="3.50.50.60">
    <property type="entry name" value="FAD/NAD(P)-binding domain"/>
    <property type="match status" value="1"/>
</dbReference>
<dbReference type="InterPro" id="IPR002938">
    <property type="entry name" value="FAD-bd"/>
</dbReference>
<dbReference type="Proteomes" id="UP000758603">
    <property type="component" value="Unassembled WGS sequence"/>
</dbReference>
<keyword evidence="4" id="KW-0274">FAD</keyword>
<gene>
    <name evidence="9" type="ORF">BKA67DRAFT_664923</name>
</gene>
<feature type="domain" description="FAD-binding" evidence="8">
    <location>
        <begin position="14"/>
        <end position="93"/>
    </location>
</feature>
<comment type="pathway">
    <text evidence="1">Secondary metabolite biosynthesis.</text>
</comment>
<keyword evidence="3" id="KW-0285">Flavoprotein</keyword>
<evidence type="ECO:0000256" key="4">
    <source>
        <dbReference type="ARBA" id="ARBA00022827"/>
    </source>
</evidence>
<dbReference type="GO" id="GO:0071949">
    <property type="term" value="F:FAD binding"/>
    <property type="evidence" value="ECO:0007669"/>
    <property type="project" value="InterPro"/>
</dbReference>
<dbReference type="SUPFAM" id="SSF51905">
    <property type="entry name" value="FAD/NAD(P)-binding domain"/>
    <property type="match status" value="1"/>
</dbReference>
<evidence type="ECO:0000313" key="10">
    <source>
        <dbReference type="Proteomes" id="UP000758603"/>
    </source>
</evidence>
<evidence type="ECO:0000256" key="1">
    <source>
        <dbReference type="ARBA" id="ARBA00005179"/>
    </source>
</evidence>
<keyword evidence="7" id="KW-0812">Transmembrane</keyword>
<keyword evidence="10" id="KW-1185">Reference proteome</keyword>
<organism evidence="9 10">
    <name type="scientific">Truncatella angustata</name>
    <dbReference type="NCBI Taxonomy" id="152316"/>
    <lineage>
        <taxon>Eukaryota</taxon>
        <taxon>Fungi</taxon>
        <taxon>Dikarya</taxon>
        <taxon>Ascomycota</taxon>
        <taxon>Pezizomycotina</taxon>
        <taxon>Sordariomycetes</taxon>
        <taxon>Xylariomycetidae</taxon>
        <taxon>Amphisphaeriales</taxon>
        <taxon>Sporocadaceae</taxon>
        <taxon>Truncatella</taxon>
    </lineage>
</organism>
<dbReference type="EMBL" id="JAGPXC010000012">
    <property type="protein sequence ID" value="KAH6645080.1"/>
    <property type="molecule type" value="Genomic_DNA"/>
</dbReference>
<protein>
    <recommendedName>
        <fullName evidence="8">FAD-binding domain-containing protein</fullName>
    </recommendedName>
</protein>
<proteinExistence type="inferred from homology"/>
<keyword evidence="7" id="KW-0472">Membrane</keyword>
<dbReference type="PANTHER" id="PTHR13789:SF147">
    <property type="entry name" value="PUTATIVE (AFU_ORTHOLOGUE AFUA_2G01950)-RELATED"/>
    <property type="match status" value="1"/>
</dbReference>
<dbReference type="GO" id="GO:0004497">
    <property type="term" value="F:monooxygenase activity"/>
    <property type="evidence" value="ECO:0007669"/>
    <property type="project" value="UniProtKB-KW"/>
</dbReference>
<evidence type="ECO:0000256" key="7">
    <source>
        <dbReference type="SAM" id="Phobius"/>
    </source>
</evidence>
<dbReference type="GeneID" id="70137360"/>
<evidence type="ECO:0000256" key="5">
    <source>
        <dbReference type="ARBA" id="ARBA00023002"/>
    </source>
</evidence>
<evidence type="ECO:0000256" key="6">
    <source>
        <dbReference type="ARBA" id="ARBA00023033"/>
    </source>
</evidence>
<evidence type="ECO:0000259" key="8">
    <source>
        <dbReference type="Pfam" id="PF01494"/>
    </source>
</evidence>
<keyword evidence="6" id="KW-0503">Monooxygenase</keyword>
<dbReference type="InterPro" id="IPR036188">
    <property type="entry name" value="FAD/NAD-bd_sf"/>
</dbReference>
<feature type="transmembrane region" description="Helical" evidence="7">
    <location>
        <begin position="12"/>
        <end position="34"/>
    </location>
</feature>
<dbReference type="Pfam" id="PF01494">
    <property type="entry name" value="FAD_binding_3"/>
    <property type="match status" value="1"/>
</dbReference>
<comment type="similarity">
    <text evidence="2">Belongs to the paxM FAD-dependent monooxygenase family.</text>
</comment>
<reference evidence="9" key="1">
    <citation type="journal article" date="2021" name="Nat. Commun.">
        <title>Genetic determinants of endophytism in the Arabidopsis root mycobiome.</title>
        <authorList>
            <person name="Mesny F."/>
            <person name="Miyauchi S."/>
            <person name="Thiergart T."/>
            <person name="Pickel B."/>
            <person name="Atanasova L."/>
            <person name="Karlsson M."/>
            <person name="Huettel B."/>
            <person name="Barry K.W."/>
            <person name="Haridas S."/>
            <person name="Chen C."/>
            <person name="Bauer D."/>
            <person name="Andreopoulos W."/>
            <person name="Pangilinan J."/>
            <person name="LaButti K."/>
            <person name="Riley R."/>
            <person name="Lipzen A."/>
            <person name="Clum A."/>
            <person name="Drula E."/>
            <person name="Henrissat B."/>
            <person name="Kohler A."/>
            <person name="Grigoriev I.V."/>
            <person name="Martin F.M."/>
            <person name="Hacquard S."/>
        </authorList>
    </citation>
    <scope>NUCLEOTIDE SEQUENCE</scope>
    <source>
        <strain evidence="9">MPI-SDFR-AT-0073</strain>
    </source>
</reference>
<comment type="caution">
    <text evidence="9">The sequence shown here is derived from an EMBL/GenBank/DDBJ whole genome shotgun (WGS) entry which is preliminary data.</text>
</comment>
<evidence type="ECO:0000256" key="3">
    <source>
        <dbReference type="ARBA" id="ARBA00022630"/>
    </source>
</evidence>
<sequence>MSHPSTPIRSGWNCGVIIIGAGMAGLGAAIALAGRGGVTSVLVFEADDELNKTGRGLQLTPNCIRILDSWGVANELASYATELDSINFCRYATGQIIGQTDIQKEMLEQYGYPY</sequence>